<proteinExistence type="predicted"/>
<feature type="compositionally biased region" description="Basic and acidic residues" evidence="1">
    <location>
        <begin position="66"/>
        <end position="100"/>
    </location>
</feature>
<dbReference type="Pfam" id="PF14153">
    <property type="entry name" value="Spore_coat_CotO"/>
    <property type="match status" value="1"/>
</dbReference>
<evidence type="ECO:0000256" key="1">
    <source>
        <dbReference type="SAM" id="MobiDB-lite"/>
    </source>
</evidence>
<gene>
    <name evidence="2" type="ORF">F4V44_06160</name>
</gene>
<dbReference type="AlphaFoldDB" id="A0A5J5HZM6"/>
<evidence type="ECO:0008006" key="4">
    <source>
        <dbReference type="Google" id="ProtNLM"/>
    </source>
</evidence>
<comment type="caution">
    <text evidence="2">The sequence shown here is derived from an EMBL/GenBank/DDBJ whole genome shotgun (WGS) entry which is preliminary data.</text>
</comment>
<dbReference type="EMBL" id="VYKL01000013">
    <property type="protein sequence ID" value="KAA9027580.1"/>
    <property type="molecule type" value="Genomic_DNA"/>
</dbReference>
<dbReference type="InterPro" id="IPR025439">
    <property type="entry name" value="Spore_coat_CotO"/>
</dbReference>
<dbReference type="Proteomes" id="UP000326671">
    <property type="component" value="Unassembled WGS sequence"/>
</dbReference>
<evidence type="ECO:0000313" key="3">
    <source>
        <dbReference type="Proteomes" id="UP000326671"/>
    </source>
</evidence>
<sequence>MPENQSRDPLLYIQQPDFAYPKADMQQTYIVKRPNQKREKSTIAPFPELDSGESLSDQTAELIENETEKAVEEKKQAVTDEQPSKKAIDADKKQQKQELDRKAVQEVINQYHQQREEKEEPGQAKSKQHSYSFKRVKSFKEMNTLEKLNYLDHFPKLLPPVPCIFATGSSSVRGYLLNKTEDFIEIKLFNDKTLEIPIEQITEVKMLGLQ</sequence>
<evidence type="ECO:0000313" key="2">
    <source>
        <dbReference type="EMBL" id="KAA9027580.1"/>
    </source>
</evidence>
<dbReference type="RefSeq" id="WP_150439118.1">
    <property type="nucleotide sequence ID" value="NZ_VYKL01000013.1"/>
</dbReference>
<organism evidence="2 3">
    <name type="scientific">Niallia endozanthoxylica</name>
    <dbReference type="NCBI Taxonomy" id="2036016"/>
    <lineage>
        <taxon>Bacteria</taxon>
        <taxon>Bacillati</taxon>
        <taxon>Bacillota</taxon>
        <taxon>Bacilli</taxon>
        <taxon>Bacillales</taxon>
        <taxon>Bacillaceae</taxon>
        <taxon>Niallia</taxon>
    </lineage>
</organism>
<feature type="region of interest" description="Disordered" evidence="1">
    <location>
        <begin position="30"/>
        <end position="100"/>
    </location>
</feature>
<accession>A0A5J5HZM6</accession>
<protein>
    <recommendedName>
        <fullName evidence="4">Spore coat protein CotO</fullName>
    </recommendedName>
</protein>
<reference evidence="2 3" key="1">
    <citation type="submission" date="2019-09" db="EMBL/GenBank/DDBJ databases">
        <title>Whole genome sequences of isolates from the Mars Exploration Rovers.</title>
        <authorList>
            <person name="Seuylemezian A."/>
            <person name="Vaishampayan P."/>
        </authorList>
    </citation>
    <scope>NUCLEOTIDE SEQUENCE [LARGE SCALE GENOMIC DNA]</scope>
    <source>
        <strain evidence="2 3">MER_TA_151</strain>
    </source>
</reference>
<name>A0A5J5HZM6_9BACI</name>
<keyword evidence="3" id="KW-1185">Reference proteome</keyword>
<dbReference type="OrthoDB" id="2968468at2"/>